<dbReference type="EC" id="3.6.3.-" evidence="11"/>
<dbReference type="GO" id="GO:0005886">
    <property type="term" value="C:plasma membrane"/>
    <property type="evidence" value="ECO:0007669"/>
    <property type="project" value="UniProtKB-SubCell"/>
</dbReference>
<dbReference type="AlphaFoldDB" id="A0A143PGV0"/>
<accession>A0A143PGV0</accession>
<feature type="transmembrane region" description="Helical" evidence="8">
    <location>
        <begin position="466"/>
        <end position="488"/>
    </location>
</feature>
<dbReference type="GO" id="GO:0016787">
    <property type="term" value="F:hydrolase activity"/>
    <property type="evidence" value="ECO:0007669"/>
    <property type="project" value="UniProtKB-KW"/>
</dbReference>
<dbReference type="Proteomes" id="UP000076079">
    <property type="component" value="Chromosome"/>
</dbReference>
<keyword evidence="3 8" id="KW-0812">Transmembrane</keyword>
<feature type="domain" description="MacB-like periplasmic core" evidence="10">
    <location>
        <begin position="97"/>
        <end position="319"/>
    </location>
</feature>
<dbReference type="InterPro" id="IPR047928">
    <property type="entry name" value="Perm_prefix_1"/>
</dbReference>
<reference evidence="12" key="2">
    <citation type="submission" date="2016-04" db="EMBL/GenBank/DDBJ databases">
        <title>First Complete Genome Sequence of a Subdivision 6 Acidobacterium.</title>
        <authorList>
            <person name="Huang S."/>
            <person name="Vieira S."/>
            <person name="Bunk B."/>
            <person name="Riedel T."/>
            <person name="Sproeer C."/>
            <person name="Overmann J."/>
        </authorList>
    </citation>
    <scope>NUCLEOTIDE SEQUENCE [LARGE SCALE GENOMIC DNA]</scope>
    <source>
        <strain evidence="12">DSM 100886 HEG_-6_39</strain>
    </source>
</reference>
<evidence type="ECO:0000256" key="2">
    <source>
        <dbReference type="ARBA" id="ARBA00022475"/>
    </source>
</evidence>
<feature type="transmembrane region" description="Helical" evidence="8">
    <location>
        <begin position="368"/>
        <end position="392"/>
    </location>
</feature>
<dbReference type="KEGG" id="abac:LuPra_00455"/>
<sequence>MDALQCFLSRLRGLTHPRRDVDALDDELRLHLEEEAERLMADGVPADEAAAAARRSLGSPLAIRTHTRDVWTFPRLEQVARDVGYGWRQITRAKMRSAAAIVSLALAVGACLTTFAVMDALLYRPLPIDDANRLHVMVRESHGADGPPRSFDGVEYPLFLRMRAAMDGATLLGVSYASRTDISYGGDQDLEKACVQYVSGDLFTRFGLRPANGRLLTSDDDRVEGAHPLAVISEGYWTRRFERDPAVLGRRLRVGATTFEIVGVVAEPFTGTEPGVSVDVLLPAVMHPSVRELGSTWMRLLAVVRGGVSADRVRDQLQAQLTTYQHDREPTFTGIPEAWRQRLLTERVRLDPAPAGVSTLQERYRSGLAAIAVLVGLVLLVACANVGNLMIARTATRSRELALRMSLGAGRRSVLQLVLAECAWIALIAAALAIVFAAIAGPAVVARVNVADDPARLALHADVRSAAFAFLLTMLVTALFGIAPALVAMRVTPGAALQGGHTPKSYRRLMLGLVMVQVAFCFLVVFVGGLLVATLDRLARQPLGFVPQRLLTVQAVAATLRPVEEWERAAEALGTLPGVDEAAIGDRTLVDGFGWNNFISIDGAPPAEPRAFFRGVGPGYLHTIGVQWRDGRDIRPGEVHTGVAVVNEAFARTFYRGANPVGRVFHLPWRLGTRRAIEIVGLVADTRYRDLREPALPVAFVPFRLFDPASGAVRPRLDAVFLVRTTTPDVQALTSMIRAQVGRAAPPDHVNKGQGTGKKSEGYRQDTRDKTCPSGTRDKRNFEVARNRPRGAGPTRVAGSPAPLMFVLGTCCLFLL</sequence>
<dbReference type="EMBL" id="CP015136">
    <property type="protein sequence ID" value="AMY07288.1"/>
    <property type="molecule type" value="Genomic_DNA"/>
</dbReference>
<evidence type="ECO:0000256" key="5">
    <source>
        <dbReference type="ARBA" id="ARBA00023136"/>
    </source>
</evidence>
<comment type="subcellular location">
    <subcellularLocation>
        <location evidence="1">Cell membrane</location>
        <topology evidence="1">Multi-pass membrane protein</topology>
    </subcellularLocation>
</comment>
<dbReference type="PANTHER" id="PTHR30572">
    <property type="entry name" value="MEMBRANE COMPONENT OF TRANSPORTER-RELATED"/>
    <property type="match status" value="1"/>
</dbReference>
<keyword evidence="11" id="KW-0067">ATP-binding</keyword>
<feature type="domain" description="ABC3 transporter permease C-terminal" evidence="9">
    <location>
        <begin position="373"/>
        <end position="493"/>
    </location>
</feature>
<proteinExistence type="inferred from homology"/>
<organism evidence="11 12">
    <name type="scientific">Luteitalea pratensis</name>
    <dbReference type="NCBI Taxonomy" id="1855912"/>
    <lineage>
        <taxon>Bacteria</taxon>
        <taxon>Pseudomonadati</taxon>
        <taxon>Acidobacteriota</taxon>
        <taxon>Vicinamibacteria</taxon>
        <taxon>Vicinamibacterales</taxon>
        <taxon>Vicinamibacteraceae</taxon>
        <taxon>Luteitalea</taxon>
    </lineage>
</organism>
<evidence type="ECO:0000259" key="10">
    <source>
        <dbReference type="Pfam" id="PF12704"/>
    </source>
</evidence>
<evidence type="ECO:0000313" key="12">
    <source>
        <dbReference type="Proteomes" id="UP000076079"/>
    </source>
</evidence>
<feature type="transmembrane region" description="Helical" evidence="8">
    <location>
        <begin position="509"/>
        <end position="533"/>
    </location>
</feature>
<dbReference type="Pfam" id="PF12704">
    <property type="entry name" value="MacB_PCD"/>
    <property type="match status" value="2"/>
</dbReference>
<evidence type="ECO:0000256" key="6">
    <source>
        <dbReference type="ARBA" id="ARBA00038076"/>
    </source>
</evidence>
<feature type="region of interest" description="Disordered" evidence="7">
    <location>
        <begin position="741"/>
        <end position="799"/>
    </location>
</feature>
<dbReference type="InterPro" id="IPR025857">
    <property type="entry name" value="MacB_PCD"/>
</dbReference>
<dbReference type="STRING" id="1855912.LuPra_00455"/>
<feature type="transmembrane region" description="Helical" evidence="8">
    <location>
        <begin position="413"/>
        <end position="446"/>
    </location>
</feature>
<dbReference type="Pfam" id="PF02687">
    <property type="entry name" value="FtsX"/>
    <property type="match status" value="1"/>
</dbReference>
<evidence type="ECO:0000256" key="1">
    <source>
        <dbReference type="ARBA" id="ARBA00004651"/>
    </source>
</evidence>
<protein>
    <submittedName>
        <fullName evidence="11">Macrolide export ATP-binding/permease protein MacB</fullName>
        <ecNumber evidence="11">3.6.3.-</ecNumber>
    </submittedName>
</protein>
<dbReference type="RefSeq" id="WP_110169257.1">
    <property type="nucleotide sequence ID" value="NZ_CP015136.1"/>
</dbReference>
<keyword evidence="5 8" id="KW-0472">Membrane</keyword>
<keyword evidence="12" id="KW-1185">Reference proteome</keyword>
<evidence type="ECO:0000256" key="4">
    <source>
        <dbReference type="ARBA" id="ARBA00022989"/>
    </source>
</evidence>
<keyword evidence="11" id="KW-0547">Nucleotide-binding</keyword>
<comment type="similarity">
    <text evidence="6">Belongs to the ABC-4 integral membrane protein family.</text>
</comment>
<reference evidence="11 12" key="1">
    <citation type="journal article" date="2016" name="Genome Announc.">
        <title>First Complete Genome Sequence of a Subdivision 6 Acidobacterium Strain.</title>
        <authorList>
            <person name="Huang S."/>
            <person name="Vieira S."/>
            <person name="Bunk B."/>
            <person name="Riedel T."/>
            <person name="Sproer C."/>
            <person name="Overmann J."/>
        </authorList>
    </citation>
    <scope>NUCLEOTIDE SEQUENCE [LARGE SCALE GENOMIC DNA]</scope>
    <source>
        <strain evidence="12">DSM 100886 HEG_-6_39</strain>
    </source>
</reference>
<evidence type="ECO:0000256" key="3">
    <source>
        <dbReference type="ARBA" id="ARBA00022692"/>
    </source>
</evidence>
<keyword evidence="4 8" id="KW-1133">Transmembrane helix</keyword>
<feature type="compositionally biased region" description="Basic and acidic residues" evidence="7">
    <location>
        <begin position="758"/>
        <end position="786"/>
    </location>
</feature>
<feature type="domain" description="MacB-like periplasmic core" evidence="10">
    <location>
        <begin position="510"/>
        <end position="724"/>
    </location>
</feature>
<name>A0A143PGV0_LUTPR</name>
<dbReference type="GO" id="GO:0005524">
    <property type="term" value="F:ATP binding"/>
    <property type="evidence" value="ECO:0007669"/>
    <property type="project" value="UniProtKB-KW"/>
</dbReference>
<dbReference type="NCBIfam" id="NF038403">
    <property type="entry name" value="perm_prefix_1"/>
    <property type="match status" value="1"/>
</dbReference>
<dbReference type="InterPro" id="IPR050250">
    <property type="entry name" value="Macrolide_Exporter_MacB"/>
</dbReference>
<feature type="transmembrane region" description="Helical" evidence="8">
    <location>
        <begin position="98"/>
        <end position="123"/>
    </location>
</feature>
<evidence type="ECO:0000256" key="7">
    <source>
        <dbReference type="SAM" id="MobiDB-lite"/>
    </source>
</evidence>
<dbReference type="GO" id="GO:0022857">
    <property type="term" value="F:transmembrane transporter activity"/>
    <property type="evidence" value="ECO:0007669"/>
    <property type="project" value="TreeGrafter"/>
</dbReference>
<evidence type="ECO:0000259" key="9">
    <source>
        <dbReference type="Pfam" id="PF02687"/>
    </source>
</evidence>
<evidence type="ECO:0000256" key="8">
    <source>
        <dbReference type="SAM" id="Phobius"/>
    </source>
</evidence>
<dbReference type="InterPro" id="IPR003838">
    <property type="entry name" value="ABC3_permease_C"/>
</dbReference>
<keyword evidence="2" id="KW-1003">Cell membrane</keyword>
<dbReference type="OrthoDB" id="99702at2"/>
<keyword evidence="11" id="KW-0378">Hydrolase</keyword>
<gene>
    <name evidence="11" type="primary">macB_11</name>
    <name evidence="11" type="ORF">LuPra_00455</name>
</gene>
<evidence type="ECO:0000313" key="11">
    <source>
        <dbReference type="EMBL" id="AMY07288.1"/>
    </source>
</evidence>
<dbReference type="PANTHER" id="PTHR30572:SF4">
    <property type="entry name" value="ABC TRANSPORTER PERMEASE YTRF"/>
    <property type="match status" value="1"/>
</dbReference>